<keyword evidence="3" id="KW-0472">Membrane</keyword>
<comment type="caution">
    <text evidence="7">The sequence shown here is derived from an EMBL/GenBank/DDBJ whole genome shotgun (WGS) entry which is preliminary data.</text>
</comment>
<organism evidence="7 8">
    <name type="scientific">Novosphingobium aquiterrae</name>
    <dbReference type="NCBI Taxonomy" id="624388"/>
    <lineage>
        <taxon>Bacteria</taxon>
        <taxon>Pseudomonadati</taxon>
        <taxon>Pseudomonadota</taxon>
        <taxon>Alphaproteobacteria</taxon>
        <taxon>Sphingomonadales</taxon>
        <taxon>Sphingomonadaceae</taxon>
        <taxon>Novosphingobium</taxon>
    </lineage>
</organism>
<dbReference type="RefSeq" id="WP_379480692.1">
    <property type="nucleotide sequence ID" value="NZ_JBHLTL010000004.1"/>
</dbReference>
<dbReference type="InterPro" id="IPR051692">
    <property type="entry name" value="OMP-like"/>
</dbReference>
<protein>
    <submittedName>
        <fullName evidence="7">Outer membrane protein</fullName>
    </submittedName>
</protein>
<name>A0ABV6PH76_9SPHN</name>
<evidence type="ECO:0000256" key="3">
    <source>
        <dbReference type="ARBA" id="ARBA00023136"/>
    </source>
</evidence>
<dbReference type="PANTHER" id="PTHR34001">
    <property type="entry name" value="BLL7405 PROTEIN"/>
    <property type="match status" value="1"/>
</dbReference>
<feature type="chain" id="PRO_5047302543" evidence="5">
    <location>
        <begin position="21"/>
        <end position="254"/>
    </location>
</feature>
<evidence type="ECO:0000256" key="4">
    <source>
        <dbReference type="ARBA" id="ARBA00038306"/>
    </source>
</evidence>
<dbReference type="InterPro" id="IPR011250">
    <property type="entry name" value="OMP/PagP_B-barrel"/>
</dbReference>
<comment type="subcellular location">
    <subcellularLocation>
        <location evidence="1">Membrane</location>
    </subcellularLocation>
</comment>
<sequence>MKKRVIIAAAACCFATPAFAEDGDWTGAYVGVSAGYNVSNSKSATTLSGNWSAETAGRRDFVIANSAAKQSVKDANYGVQAGFNAQIGEIFVLGAEADFALLGGRTSYNRSATYAPGAPTAPTTYTFENRIDPKASYAVKGKLGIAIDKTLIYATGGWGWTRAELGADISSSANYKKASKLNHTFNGYVVGGGIEHKFAQNISARIDYTYTDQGNTTYQTSYVTGSAFQSPAYGETIRQDLKMHQVRVGMNFHF</sequence>
<dbReference type="Pfam" id="PF13505">
    <property type="entry name" value="OMP_b-brl"/>
    <property type="match status" value="1"/>
</dbReference>
<proteinExistence type="inferred from homology"/>
<feature type="signal peptide" evidence="5">
    <location>
        <begin position="1"/>
        <end position="20"/>
    </location>
</feature>
<evidence type="ECO:0000313" key="7">
    <source>
        <dbReference type="EMBL" id="MFC0589195.1"/>
    </source>
</evidence>
<reference evidence="7 8" key="1">
    <citation type="submission" date="2024-09" db="EMBL/GenBank/DDBJ databases">
        <authorList>
            <person name="Sun Q."/>
            <person name="Mori K."/>
        </authorList>
    </citation>
    <scope>NUCLEOTIDE SEQUENCE [LARGE SCALE GENOMIC DNA]</scope>
    <source>
        <strain evidence="7 8">NCAIM B.02537</strain>
    </source>
</reference>
<dbReference type="SUPFAM" id="SSF56925">
    <property type="entry name" value="OMPA-like"/>
    <property type="match status" value="1"/>
</dbReference>
<accession>A0ABV6PH76</accession>
<dbReference type="EMBL" id="JBHLTL010000004">
    <property type="protein sequence ID" value="MFC0589195.1"/>
    <property type="molecule type" value="Genomic_DNA"/>
</dbReference>
<dbReference type="PANTHER" id="PTHR34001:SF3">
    <property type="entry name" value="BLL7405 PROTEIN"/>
    <property type="match status" value="1"/>
</dbReference>
<evidence type="ECO:0000259" key="6">
    <source>
        <dbReference type="Pfam" id="PF13505"/>
    </source>
</evidence>
<keyword evidence="2 5" id="KW-0732">Signal</keyword>
<dbReference type="InterPro" id="IPR027385">
    <property type="entry name" value="Beta-barrel_OMP"/>
</dbReference>
<evidence type="ECO:0000256" key="5">
    <source>
        <dbReference type="SAM" id="SignalP"/>
    </source>
</evidence>
<feature type="domain" description="Outer membrane protein beta-barrel" evidence="6">
    <location>
        <begin position="7"/>
        <end position="254"/>
    </location>
</feature>
<gene>
    <name evidence="7" type="ORF">ACFFF7_07200</name>
</gene>
<dbReference type="Gene3D" id="2.40.160.20">
    <property type="match status" value="1"/>
</dbReference>
<evidence type="ECO:0000313" key="8">
    <source>
        <dbReference type="Proteomes" id="UP001589943"/>
    </source>
</evidence>
<evidence type="ECO:0000256" key="1">
    <source>
        <dbReference type="ARBA" id="ARBA00004370"/>
    </source>
</evidence>
<comment type="similarity">
    <text evidence="4">Belongs to the Omp25/RopB family.</text>
</comment>
<evidence type="ECO:0000256" key="2">
    <source>
        <dbReference type="ARBA" id="ARBA00022729"/>
    </source>
</evidence>
<keyword evidence="8" id="KW-1185">Reference proteome</keyword>
<dbReference type="Proteomes" id="UP001589943">
    <property type="component" value="Unassembled WGS sequence"/>
</dbReference>